<comment type="caution">
    <text evidence="2">The sequence shown here is derived from an EMBL/GenBank/DDBJ whole genome shotgun (WGS) entry which is preliminary data.</text>
</comment>
<organism evidence="2">
    <name type="scientific">marine sediment metagenome</name>
    <dbReference type="NCBI Taxonomy" id="412755"/>
    <lineage>
        <taxon>unclassified sequences</taxon>
        <taxon>metagenomes</taxon>
        <taxon>ecological metagenomes</taxon>
    </lineage>
</organism>
<feature type="non-terminal residue" evidence="2">
    <location>
        <position position="1"/>
    </location>
</feature>
<dbReference type="AlphaFoldDB" id="X0UKL5"/>
<protein>
    <submittedName>
        <fullName evidence="2">Uncharacterized protein</fullName>
    </submittedName>
</protein>
<gene>
    <name evidence="2" type="ORF">S01H1_39758</name>
</gene>
<reference evidence="2" key="1">
    <citation type="journal article" date="2014" name="Front. Microbiol.">
        <title>High frequency of phylogenetically diverse reductive dehalogenase-homologous genes in deep subseafloor sedimentary metagenomes.</title>
        <authorList>
            <person name="Kawai M."/>
            <person name="Futagami T."/>
            <person name="Toyoda A."/>
            <person name="Takaki Y."/>
            <person name="Nishi S."/>
            <person name="Hori S."/>
            <person name="Arai W."/>
            <person name="Tsubouchi T."/>
            <person name="Morono Y."/>
            <person name="Uchiyama I."/>
            <person name="Ito T."/>
            <person name="Fujiyama A."/>
            <person name="Inagaki F."/>
            <person name="Takami H."/>
        </authorList>
    </citation>
    <scope>NUCLEOTIDE SEQUENCE</scope>
    <source>
        <strain evidence="2">Expedition CK06-06</strain>
    </source>
</reference>
<name>X0UKL5_9ZZZZ</name>
<proteinExistence type="predicted"/>
<dbReference type="EMBL" id="BARS01025125">
    <property type="protein sequence ID" value="GAG00898.1"/>
    <property type="molecule type" value="Genomic_DNA"/>
</dbReference>
<sequence>DVSTDTKEPCAPAYEDYHGFHQNNDIGTT</sequence>
<evidence type="ECO:0000256" key="1">
    <source>
        <dbReference type="SAM" id="MobiDB-lite"/>
    </source>
</evidence>
<evidence type="ECO:0000313" key="2">
    <source>
        <dbReference type="EMBL" id="GAG00898.1"/>
    </source>
</evidence>
<accession>X0UKL5</accession>
<feature type="region of interest" description="Disordered" evidence="1">
    <location>
        <begin position="1"/>
        <end position="29"/>
    </location>
</feature>